<feature type="binding site" evidence="16">
    <location>
        <position position="69"/>
    </location>
    <ligand>
        <name>Ca(2+)</name>
        <dbReference type="ChEBI" id="CHEBI:29108"/>
        <label>1</label>
    </ligand>
</feature>
<keyword evidence="10 16" id="KW-0106">Calcium</keyword>
<evidence type="ECO:0000256" key="16">
    <source>
        <dbReference type="PIRSR" id="PIRSR600823-3"/>
    </source>
</evidence>
<reference evidence="21 22" key="1">
    <citation type="submission" date="2024-04" db="EMBL/GenBank/DDBJ databases">
        <title>Genome assembly C_amara_ONT_v2.</title>
        <authorList>
            <person name="Yant L."/>
            <person name="Moore C."/>
            <person name="Slenker M."/>
        </authorList>
    </citation>
    <scope>NUCLEOTIDE SEQUENCE [LARGE SCALE GENOMIC DNA]</scope>
    <source>
        <tissue evidence="21">Leaf</tissue>
    </source>
</reference>
<feature type="binding site" evidence="16">
    <location>
        <position position="238"/>
    </location>
    <ligand>
        <name>Ca(2+)</name>
        <dbReference type="ChEBI" id="CHEBI:29108"/>
        <label>2</label>
    </ligand>
</feature>
<dbReference type="PROSITE" id="PS00436">
    <property type="entry name" value="PEROXIDASE_2"/>
    <property type="match status" value="1"/>
</dbReference>
<feature type="binding site" evidence="16">
    <location>
        <position position="186"/>
    </location>
    <ligand>
        <name>Ca(2+)</name>
        <dbReference type="ChEBI" id="CHEBI:29108"/>
        <label>2</label>
    </ligand>
</feature>
<feature type="binding site" evidence="16">
    <location>
        <position position="82"/>
    </location>
    <ligand>
        <name>Ca(2+)</name>
        <dbReference type="ChEBI" id="CHEBI:29108"/>
        <label>1</label>
    </ligand>
</feature>
<evidence type="ECO:0000256" key="13">
    <source>
        <dbReference type="ARBA" id="ARBA00023157"/>
    </source>
</evidence>
<evidence type="ECO:0000256" key="11">
    <source>
        <dbReference type="ARBA" id="ARBA00023002"/>
    </source>
</evidence>
<dbReference type="CDD" id="cd00693">
    <property type="entry name" value="secretory_peroxidase"/>
    <property type="match status" value="1"/>
</dbReference>
<dbReference type="Gene3D" id="1.10.420.10">
    <property type="entry name" value="Peroxidase, domain 2"/>
    <property type="match status" value="1"/>
</dbReference>
<feature type="binding site" evidence="16">
    <location>
        <position position="235"/>
    </location>
    <ligand>
        <name>Ca(2+)</name>
        <dbReference type="ChEBI" id="CHEBI:29108"/>
        <label>2</label>
    </ligand>
</feature>
<dbReference type="PANTHER" id="PTHR31517">
    <property type="match status" value="1"/>
</dbReference>
<feature type="binding site" description="axial binding residue" evidence="16">
    <location>
        <position position="185"/>
    </location>
    <ligand>
        <name>heme b</name>
        <dbReference type="ChEBI" id="CHEBI:60344"/>
    </ligand>
    <ligandPart>
        <name>Fe</name>
        <dbReference type="ChEBI" id="CHEBI:18248"/>
    </ligandPart>
</feature>
<dbReference type="EMBL" id="JBANAX010000379">
    <property type="protein sequence ID" value="KAL1211524.1"/>
    <property type="molecule type" value="Genomic_DNA"/>
</dbReference>
<feature type="binding site" evidence="16">
    <location>
        <position position="243"/>
    </location>
    <ligand>
        <name>Ca(2+)</name>
        <dbReference type="ChEBI" id="CHEBI:29108"/>
        <label>2</label>
    </ligand>
</feature>
<evidence type="ECO:0000313" key="21">
    <source>
        <dbReference type="EMBL" id="KAL1211524.1"/>
    </source>
</evidence>
<dbReference type="PROSITE" id="PS00435">
    <property type="entry name" value="PEROXIDASE_1"/>
    <property type="match status" value="1"/>
</dbReference>
<evidence type="ECO:0000256" key="7">
    <source>
        <dbReference type="ARBA" id="ARBA00022617"/>
    </source>
</evidence>
<dbReference type="EC" id="1.11.1.7" evidence="4"/>
<keyword evidence="12 16" id="KW-0408">Iron</keyword>
<dbReference type="PANTHER" id="PTHR31517:SF59">
    <property type="entry name" value="PEROXIDASE"/>
    <property type="match status" value="1"/>
</dbReference>
<evidence type="ECO:0000259" key="20">
    <source>
        <dbReference type="PROSITE" id="PS50873"/>
    </source>
</evidence>
<comment type="cofactor">
    <cofactor evidence="16">
        <name>heme b</name>
        <dbReference type="ChEBI" id="CHEBI:60344"/>
    </cofactor>
    <text evidence="16">Binds 1 heme b (iron(II)-protoporphyrin IX) group per subunit.</text>
</comment>
<name>A0ABD1B6Z7_CARAN</name>
<dbReference type="FunFam" id="1.10.420.10:FF:000001">
    <property type="entry name" value="Peroxidase"/>
    <property type="match status" value="1"/>
</dbReference>
<comment type="function">
    <text evidence="2">Removal of H(2)O(2), oxidation of toxic reductants, biosynthesis and degradation of lignin, suberization, auxin catabolism, response to environmental stresses such as wounding, pathogen attack and oxidative stress. These functions might be dependent on each isozyme/isoform in each plant tissue.</text>
</comment>
<keyword evidence="7" id="KW-0349">Heme</keyword>
<feature type="active site" description="Proton acceptor" evidence="15">
    <location>
        <position position="63"/>
    </location>
</feature>
<dbReference type="AlphaFoldDB" id="A0ABD1B6Z7"/>
<dbReference type="PRINTS" id="PR00461">
    <property type="entry name" value="PLPEROXIDASE"/>
</dbReference>
<evidence type="ECO:0000256" key="5">
    <source>
        <dbReference type="ARBA" id="ARBA00022525"/>
    </source>
</evidence>
<organism evidence="21 22">
    <name type="scientific">Cardamine amara subsp. amara</name>
    <dbReference type="NCBI Taxonomy" id="228776"/>
    <lineage>
        <taxon>Eukaryota</taxon>
        <taxon>Viridiplantae</taxon>
        <taxon>Streptophyta</taxon>
        <taxon>Embryophyta</taxon>
        <taxon>Tracheophyta</taxon>
        <taxon>Spermatophyta</taxon>
        <taxon>Magnoliopsida</taxon>
        <taxon>eudicotyledons</taxon>
        <taxon>Gunneridae</taxon>
        <taxon>Pentapetalae</taxon>
        <taxon>rosids</taxon>
        <taxon>malvids</taxon>
        <taxon>Brassicales</taxon>
        <taxon>Brassicaceae</taxon>
        <taxon>Cardamineae</taxon>
        <taxon>Cardamine</taxon>
    </lineage>
</organism>
<keyword evidence="8 16" id="KW-0479">Metal-binding</keyword>
<keyword evidence="9 19" id="KW-0732">Signal</keyword>
<evidence type="ECO:0000256" key="8">
    <source>
        <dbReference type="ARBA" id="ARBA00022723"/>
    </source>
</evidence>
<evidence type="ECO:0000256" key="3">
    <source>
        <dbReference type="ARBA" id="ARBA00006873"/>
    </source>
</evidence>
<feature type="disulfide bond" evidence="18">
    <location>
        <begin position="32"/>
        <end position="108"/>
    </location>
</feature>
<dbReference type="GO" id="GO:0140825">
    <property type="term" value="F:lactoperoxidase activity"/>
    <property type="evidence" value="ECO:0007669"/>
    <property type="project" value="UniProtKB-EC"/>
</dbReference>
<dbReference type="InterPro" id="IPR033905">
    <property type="entry name" value="Secretory_peroxidase"/>
</dbReference>
<evidence type="ECO:0000256" key="2">
    <source>
        <dbReference type="ARBA" id="ARBA00002322"/>
    </source>
</evidence>
<feature type="site" description="Transition state stabilizer" evidence="17">
    <location>
        <position position="59"/>
    </location>
</feature>
<comment type="caution">
    <text evidence="21">The sequence shown here is derived from an EMBL/GenBank/DDBJ whole genome shotgun (WGS) entry which is preliminary data.</text>
</comment>
<dbReference type="FunFam" id="1.10.520.10:FF:000008">
    <property type="entry name" value="Peroxidase"/>
    <property type="match status" value="1"/>
</dbReference>
<comment type="catalytic activity">
    <reaction evidence="1">
        <text>2 a phenolic donor + H2O2 = 2 a phenolic radical donor + 2 H2O</text>
        <dbReference type="Rhea" id="RHEA:56136"/>
        <dbReference type="ChEBI" id="CHEBI:15377"/>
        <dbReference type="ChEBI" id="CHEBI:16240"/>
        <dbReference type="ChEBI" id="CHEBI:139520"/>
        <dbReference type="ChEBI" id="CHEBI:139521"/>
        <dbReference type="EC" id="1.11.1.7"/>
    </reaction>
</comment>
<evidence type="ECO:0000256" key="19">
    <source>
        <dbReference type="SAM" id="SignalP"/>
    </source>
</evidence>
<feature type="signal peptide" evidence="19">
    <location>
        <begin position="1"/>
        <end position="21"/>
    </location>
</feature>
<evidence type="ECO:0000256" key="12">
    <source>
        <dbReference type="ARBA" id="ARBA00023004"/>
    </source>
</evidence>
<keyword evidence="13 18" id="KW-1015">Disulfide bond</keyword>
<sequence length="270" mass="28874">MKIIKFSTVLSILLIFPTTFAQLKVGFHNNSCPNAETIVRNLVSDEFKRDPTITAALLRMHFHDCFVGGCDGSILINSTDSERFVGPNLSVRGFELIDEIKTELEAQCPSNVSCADIMALATRDSVALAGGPSYNITTGRRDGLKSNASGVFDLIGPTAFVAAFLSFFGDKMMNTSDAVALLGAHTVGVGSCSLFRDRLTNFNGTGLPDPSMDSALVANLTSICAASEDPSTGLDRSTPLTFDNAFFGQIRARRGVLQLDQRLATDEATS</sequence>
<evidence type="ECO:0000256" key="4">
    <source>
        <dbReference type="ARBA" id="ARBA00012313"/>
    </source>
</evidence>
<accession>A0ABD1B6Z7</accession>
<feature type="disulfide bond" evidence="18">
    <location>
        <begin position="192"/>
        <end position="224"/>
    </location>
</feature>
<dbReference type="InterPro" id="IPR019793">
    <property type="entry name" value="Peroxidases_heam-ligand_BS"/>
</dbReference>
<keyword evidence="11" id="KW-0560">Oxidoreductase</keyword>
<feature type="binding site" evidence="16">
    <location>
        <position position="64"/>
    </location>
    <ligand>
        <name>Ca(2+)</name>
        <dbReference type="ChEBI" id="CHEBI:29108"/>
        <label>1</label>
    </ligand>
</feature>
<feature type="binding site" evidence="16">
    <location>
        <position position="73"/>
    </location>
    <ligand>
        <name>Ca(2+)</name>
        <dbReference type="ChEBI" id="CHEBI:29108"/>
        <label>1</label>
    </ligand>
</feature>
<feature type="disulfide bond" evidence="18">
    <location>
        <begin position="65"/>
        <end position="70"/>
    </location>
</feature>
<keyword evidence="14" id="KW-0376">Hydrogen peroxide</keyword>
<dbReference type="InterPro" id="IPR019794">
    <property type="entry name" value="Peroxidases_AS"/>
</dbReference>
<keyword evidence="5" id="KW-0964">Secreted</keyword>
<evidence type="ECO:0000256" key="1">
    <source>
        <dbReference type="ARBA" id="ARBA00000189"/>
    </source>
</evidence>
<comment type="cofactor">
    <cofactor evidence="16">
        <name>Ca(2+)</name>
        <dbReference type="ChEBI" id="CHEBI:29108"/>
    </cofactor>
    <text evidence="16">Binds 2 calcium ions per subunit.</text>
</comment>
<dbReference type="PROSITE" id="PS50873">
    <property type="entry name" value="PEROXIDASE_4"/>
    <property type="match status" value="1"/>
</dbReference>
<evidence type="ECO:0000256" key="18">
    <source>
        <dbReference type="PIRSR" id="PIRSR600823-5"/>
    </source>
</evidence>
<gene>
    <name evidence="21" type="ORF">V5N11_023534</name>
</gene>
<dbReference type="GO" id="GO:0046872">
    <property type="term" value="F:metal ion binding"/>
    <property type="evidence" value="ECO:0007669"/>
    <property type="project" value="UniProtKB-KW"/>
</dbReference>
<dbReference type="PRINTS" id="PR00458">
    <property type="entry name" value="PEROXIDASE"/>
</dbReference>
<keyword evidence="22" id="KW-1185">Reference proteome</keyword>
<evidence type="ECO:0000256" key="17">
    <source>
        <dbReference type="PIRSR" id="PIRSR600823-4"/>
    </source>
</evidence>
<dbReference type="Gene3D" id="1.10.520.10">
    <property type="match status" value="1"/>
</dbReference>
<evidence type="ECO:0000313" key="22">
    <source>
        <dbReference type="Proteomes" id="UP001558713"/>
    </source>
</evidence>
<evidence type="ECO:0000256" key="15">
    <source>
        <dbReference type="PIRSR" id="PIRSR600823-1"/>
    </source>
</evidence>
<feature type="domain" description="Plant heme peroxidase family profile" evidence="20">
    <location>
        <begin position="22"/>
        <end position="270"/>
    </location>
</feature>
<dbReference type="InterPro" id="IPR002016">
    <property type="entry name" value="Haem_peroxidase"/>
</dbReference>
<dbReference type="Pfam" id="PF00141">
    <property type="entry name" value="peroxidase"/>
    <property type="match status" value="1"/>
</dbReference>
<evidence type="ECO:0000256" key="9">
    <source>
        <dbReference type="ARBA" id="ARBA00022729"/>
    </source>
</evidence>
<evidence type="ECO:0000256" key="10">
    <source>
        <dbReference type="ARBA" id="ARBA00022837"/>
    </source>
</evidence>
<dbReference type="Proteomes" id="UP001558713">
    <property type="component" value="Unassembled WGS sequence"/>
</dbReference>
<dbReference type="InterPro" id="IPR000823">
    <property type="entry name" value="Peroxidase_pln"/>
</dbReference>
<proteinExistence type="inferred from homology"/>
<feature type="binding site" evidence="16">
    <location>
        <position position="71"/>
    </location>
    <ligand>
        <name>Ca(2+)</name>
        <dbReference type="ChEBI" id="CHEBI:29108"/>
        <label>1</label>
    </ligand>
</feature>
<feature type="chain" id="PRO_5044837998" description="peroxidase" evidence="19">
    <location>
        <begin position="22"/>
        <end position="270"/>
    </location>
</feature>
<protein>
    <recommendedName>
        <fullName evidence="4">peroxidase</fullName>
        <ecNumber evidence="4">1.11.1.7</ecNumber>
    </recommendedName>
</protein>
<dbReference type="GO" id="GO:0042744">
    <property type="term" value="P:hydrogen peroxide catabolic process"/>
    <property type="evidence" value="ECO:0007669"/>
    <property type="project" value="UniProtKB-KW"/>
</dbReference>
<evidence type="ECO:0000256" key="14">
    <source>
        <dbReference type="ARBA" id="ARBA00023324"/>
    </source>
</evidence>
<comment type="similarity">
    <text evidence="3">Belongs to the peroxidase family. Ascorbate peroxidase subfamily.</text>
</comment>
<dbReference type="SUPFAM" id="SSF48113">
    <property type="entry name" value="Heme-dependent peroxidases"/>
    <property type="match status" value="1"/>
</dbReference>
<evidence type="ECO:0000256" key="6">
    <source>
        <dbReference type="ARBA" id="ARBA00022559"/>
    </source>
</evidence>
<dbReference type="InterPro" id="IPR010255">
    <property type="entry name" value="Haem_peroxidase_sf"/>
</dbReference>
<feature type="binding site" evidence="16">
    <location>
        <position position="67"/>
    </location>
    <ligand>
        <name>Ca(2+)</name>
        <dbReference type="ChEBI" id="CHEBI:29108"/>
        <label>1</label>
    </ligand>
</feature>
<keyword evidence="6 21" id="KW-0575">Peroxidase</keyword>